<reference evidence="1 2" key="1">
    <citation type="submission" date="2014-04" db="EMBL/GenBank/DDBJ databases">
        <authorList>
            <consortium name="DOE Joint Genome Institute"/>
            <person name="Kuo A."/>
            <person name="Kohler A."/>
            <person name="Nagy L.G."/>
            <person name="Floudas D."/>
            <person name="Copeland A."/>
            <person name="Barry K.W."/>
            <person name="Cichocki N."/>
            <person name="Veneault-Fourrey C."/>
            <person name="LaButti K."/>
            <person name="Lindquist E.A."/>
            <person name="Lipzen A."/>
            <person name="Lundell T."/>
            <person name="Morin E."/>
            <person name="Murat C."/>
            <person name="Sun H."/>
            <person name="Tunlid A."/>
            <person name="Henrissat B."/>
            <person name="Grigoriev I.V."/>
            <person name="Hibbett D.S."/>
            <person name="Martin F."/>
            <person name="Nordberg H.P."/>
            <person name="Cantor M.N."/>
            <person name="Hua S.X."/>
        </authorList>
    </citation>
    <scope>NUCLEOTIDE SEQUENCE [LARGE SCALE GENOMIC DNA]</scope>
    <source>
        <strain evidence="1 2">Foug A</strain>
    </source>
</reference>
<protein>
    <submittedName>
        <fullName evidence="1">Uncharacterized protein</fullName>
    </submittedName>
</protein>
<sequence length="53" mass="6246">CQFESTGSCMAQLLSQQDDFCNQILMLKQLIRDHGHVCIFLQKFHYELNPIEM</sequence>
<dbReference type="OrthoDB" id="6511194at2759"/>
<dbReference type="STRING" id="1036808.A0A0C3ABI4"/>
<reference evidence="2" key="2">
    <citation type="submission" date="2015-01" db="EMBL/GenBank/DDBJ databases">
        <title>Evolutionary Origins and Diversification of the Mycorrhizal Mutualists.</title>
        <authorList>
            <consortium name="DOE Joint Genome Institute"/>
            <consortium name="Mycorrhizal Genomics Consortium"/>
            <person name="Kohler A."/>
            <person name="Kuo A."/>
            <person name="Nagy L.G."/>
            <person name="Floudas D."/>
            <person name="Copeland A."/>
            <person name="Barry K.W."/>
            <person name="Cichocki N."/>
            <person name="Veneault-Fourrey C."/>
            <person name="LaButti K."/>
            <person name="Lindquist E.A."/>
            <person name="Lipzen A."/>
            <person name="Lundell T."/>
            <person name="Morin E."/>
            <person name="Murat C."/>
            <person name="Riley R."/>
            <person name="Ohm R."/>
            <person name="Sun H."/>
            <person name="Tunlid A."/>
            <person name="Henrissat B."/>
            <person name="Grigoriev I.V."/>
            <person name="Hibbett D.S."/>
            <person name="Martin F."/>
        </authorList>
    </citation>
    <scope>NUCLEOTIDE SEQUENCE [LARGE SCALE GENOMIC DNA]</scope>
    <source>
        <strain evidence="2">Foug A</strain>
    </source>
</reference>
<feature type="non-terminal residue" evidence="1">
    <location>
        <position position="1"/>
    </location>
</feature>
<dbReference type="HOGENOM" id="CLU_005726_9_2_1"/>
<evidence type="ECO:0000313" key="1">
    <source>
        <dbReference type="EMBL" id="KIM62277.1"/>
    </source>
</evidence>
<proteinExistence type="predicted"/>
<accession>A0A0C3ABI4</accession>
<gene>
    <name evidence="1" type="ORF">SCLCIDRAFT_40828</name>
</gene>
<name>A0A0C3ABI4_9AGAM</name>
<keyword evidence="2" id="KW-1185">Reference proteome</keyword>
<dbReference type="Proteomes" id="UP000053989">
    <property type="component" value="Unassembled WGS sequence"/>
</dbReference>
<organism evidence="1 2">
    <name type="scientific">Scleroderma citrinum Foug A</name>
    <dbReference type="NCBI Taxonomy" id="1036808"/>
    <lineage>
        <taxon>Eukaryota</taxon>
        <taxon>Fungi</taxon>
        <taxon>Dikarya</taxon>
        <taxon>Basidiomycota</taxon>
        <taxon>Agaricomycotina</taxon>
        <taxon>Agaricomycetes</taxon>
        <taxon>Agaricomycetidae</taxon>
        <taxon>Boletales</taxon>
        <taxon>Sclerodermatineae</taxon>
        <taxon>Sclerodermataceae</taxon>
        <taxon>Scleroderma</taxon>
    </lineage>
</organism>
<dbReference type="AlphaFoldDB" id="A0A0C3ABI4"/>
<dbReference type="EMBL" id="KN822044">
    <property type="protein sequence ID" value="KIM62277.1"/>
    <property type="molecule type" value="Genomic_DNA"/>
</dbReference>
<evidence type="ECO:0000313" key="2">
    <source>
        <dbReference type="Proteomes" id="UP000053989"/>
    </source>
</evidence>
<feature type="non-terminal residue" evidence="1">
    <location>
        <position position="53"/>
    </location>
</feature>
<dbReference type="PANTHER" id="PTHR35871">
    <property type="entry name" value="EXPRESSED PROTEIN"/>
    <property type="match status" value="1"/>
</dbReference>
<dbReference type="PANTHER" id="PTHR35871:SF1">
    <property type="entry name" value="CXC1-LIKE CYSTEINE CLUSTER ASSOCIATED WITH KDZ TRANSPOSASES DOMAIN-CONTAINING PROTEIN"/>
    <property type="match status" value="1"/>
</dbReference>
<dbReference type="InParanoid" id="A0A0C3ABI4"/>